<comment type="cofactor">
    <cofactor evidence="1">
        <name>a divalent metal cation</name>
        <dbReference type="ChEBI" id="CHEBI:60240"/>
    </cofactor>
</comment>
<organism evidence="5 6">
    <name type="scientific">Blastocystis sp. subtype 1 (strain ATCC 50177 / NandII)</name>
    <dbReference type="NCBI Taxonomy" id="478820"/>
    <lineage>
        <taxon>Eukaryota</taxon>
        <taxon>Sar</taxon>
        <taxon>Stramenopiles</taxon>
        <taxon>Bigyra</taxon>
        <taxon>Opalozoa</taxon>
        <taxon>Opalinata</taxon>
        <taxon>Blastocystidae</taxon>
        <taxon>Blastocystis</taxon>
    </lineage>
</organism>
<dbReference type="EMBL" id="LXWW01000127">
    <property type="protein sequence ID" value="OAO15654.1"/>
    <property type="molecule type" value="Genomic_DNA"/>
</dbReference>
<evidence type="ECO:0000256" key="1">
    <source>
        <dbReference type="ARBA" id="ARBA00001968"/>
    </source>
</evidence>
<comment type="caution">
    <text evidence="5">The sequence shown here is derived from an EMBL/GenBank/DDBJ whole genome shotgun (WGS) entry which is preliminary data.</text>
</comment>
<proteinExistence type="predicted"/>
<feature type="signal peptide" evidence="3">
    <location>
        <begin position="1"/>
        <end position="21"/>
    </location>
</feature>
<dbReference type="Proteomes" id="UP000078348">
    <property type="component" value="Unassembled WGS sequence"/>
</dbReference>
<sequence length="467" mass="53380">MLGVPASTYLLIADILTLELAMRDQVCMRSNETKQPMPGALGKYNEFVSRKSQPQINVLVVCDWNKNLVYVEPGFTGRTQDNDMFNNSVLHEKMKLPDFPLKEGGYILVDEEYDYHDIVYPIPFNTLYNNISTHYIDYGKAPEGLPLFVLTGDIPEFDKQFSDVLMMTGASDNHAYGSFNALYSMVLADPYASYLYIDLGISDVFKEKLFAHFETIHQVQEKMKSNGFIAYRKYNWDAFPEWMQLVNNTEQRGGYTWKMVPFSDAFFAWKAVTFWIDGGSVIRDGISREVTTVRYNGMYTAVSGGTAGRWVYPGMVSFMREHGFMTKDLNPNDTMGCGGHLIVNYANKTVVDRFMVPYRQCAYTQKCVTPHGSNMRNHRQDQAFVSVMVHELNVNRASNGKSQFLPALRQEKGNNEKACKTILFNLLLNIQNTYAIRLTNAFYNTTGASYTAQKYKFISRPVDPEWP</sequence>
<dbReference type="AlphaFoldDB" id="A0A196SI75"/>
<evidence type="ECO:0000259" key="4">
    <source>
        <dbReference type="Pfam" id="PF13359"/>
    </source>
</evidence>
<feature type="domain" description="DDE Tnp4" evidence="4">
    <location>
        <begin position="45"/>
        <end position="120"/>
    </location>
</feature>
<keyword evidence="3" id="KW-0732">Signal</keyword>
<dbReference type="InterPro" id="IPR027806">
    <property type="entry name" value="HARBI1_dom"/>
</dbReference>
<evidence type="ECO:0000256" key="2">
    <source>
        <dbReference type="ARBA" id="ARBA00022723"/>
    </source>
</evidence>
<dbReference type="GO" id="GO:0046872">
    <property type="term" value="F:metal ion binding"/>
    <property type="evidence" value="ECO:0007669"/>
    <property type="project" value="UniProtKB-KW"/>
</dbReference>
<name>A0A196SI75_BLAHN</name>
<dbReference type="OrthoDB" id="5954868at2759"/>
<reference evidence="5 6" key="1">
    <citation type="submission" date="2016-05" db="EMBL/GenBank/DDBJ databases">
        <title>Nuclear genome of Blastocystis sp. subtype 1 NandII.</title>
        <authorList>
            <person name="Gentekaki E."/>
            <person name="Curtis B."/>
            <person name="Stairs C."/>
            <person name="Eme L."/>
            <person name="Herman E."/>
            <person name="Klimes V."/>
            <person name="Arias M.C."/>
            <person name="Elias M."/>
            <person name="Hilliou F."/>
            <person name="Klute M."/>
            <person name="Malik S.-B."/>
            <person name="Pightling A."/>
            <person name="Rachubinski R."/>
            <person name="Salas D."/>
            <person name="Schlacht A."/>
            <person name="Suga H."/>
            <person name="Archibald J."/>
            <person name="Ball S.G."/>
            <person name="Clark G."/>
            <person name="Dacks J."/>
            <person name="Van Der Giezen M."/>
            <person name="Tsaousis A."/>
            <person name="Roger A."/>
        </authorList>
    </citation>
    <scope>NUCLEOTIDE SEQUENCE [LARGE SCALE GENOMIC DNA]</scope>
    <source>
        <strain evidence="6">ATCC 50177 / NandII</strain>
    </source>
</reference>
<protein>
    <recommendedName>
        <fullName evidence="4">DDE Tnp4 domain-containing protein</fullName>
    </recommendedName>
</protein>
<keyword evidence="2" id="KW-0479">Metal-binding</keyword>
<dbReference type="Pfam" id="PF13359">
    <property type="entry name" value="DDE_Tnp_4"/>
    <property type="match status" value="1"/>
</dbReference>
<feature type="chain" id="PRO_5008274635" description="DDE Tnp4 domain-containing protein" evidence="3">
    <location>
        <begin position="22"/>
        <end position="467"/>
    </location>
</feature>
<gene>
    <name evidence="5" type="ORF">AV274_2628</name>
</gene>
<evidence type="ECO:0000313" key="6">
    <source>
        <dbReference type="Proteomes" id="UP000078348"/>
    </source>
</evidence>
<accession>A0A196SI75</accession>
<keyword evidence="6" id="KW-1185">Reference proteome</keyword>
<evidence type="ECO:0000313" key="5">
    <source>
        <dbReference type="EMBL" id="OAO15654.1"/>
    </source>
</evidence>
<evidence type="ECO:0000256" key="3">
    <source>
        <dbReference type="SAM" id="SignalP"/>
    </source>
</evidence>